<evidence type="ECO:0000256" key="1">
    <source>
        <dbReference type="ARBA" id="ARBA00023002"/>
    </source>
</evidence>
<evidence type="ECO:0000313" key="4">
    <source>
        <dbReference type="Proteomes" id="UP001183643"/>
    </source>
</evidence>
<feature type="domain" description="Pyridoxamine 5'-phosphate oxidase N-terminal" evidence="2">
    <location>
        <begin position="25"/>
        <end position="119"/>
    </location>
</feature>
<dbReference type="InterPro" id="IPR012349">
    <property type="entry name" value="Split_barrel_FMN-bd"/>
</dbReference>
<dbReference type="InterPro" id="IPR011576">
    <property type="entry name" value="Pyridox_Oxase_N"/>
</dbReference>
<evidence type="ECO:0000313" key="3">
    <source>
        <dbReference type="EMBL" id="MDR7273949.1"/>
    </source>
</evidence>
<accession>A0AAE3YHU0</accession>
<keyword evidence="1" id="KW-0560">Oxidoreductase</keyword>
<reference evidence="3" key="1">
    <citation type="submission" date="2023-07" db="EMBL/GenBank/DDBJ databases">
        <title>Sequencing the genomes of 1000 actinobacteria strains.</title>
        <authorList>
            <person name="Klenk H.-P."/>
        </authorList>
    </citation>
    <scope>NUCLEOTIDE SEQUENCE</scope>
    <source>
        <strain evidence="3">DSM 44707</strain>
    </source>
</reference>
<sequence>MTMTPTVTHVAEFSEPGSSALPWSEAERVLVESEMFWLSTVRADGRPHVAPLPAMWVDGRAHFCTGAHEQKAVNLAVHPSCALTTGTSTYRAGIDLVIEGTAAITRDEELLGELAALWRSKLDWTFEVRGGAFTDPAQGTVAPVYALTPVKILAFTKAPYSQTRYTF</sequence>
<dbReference type="AlphaFoldDB" id="A0AAE3YHU0"/>
<evidence type="ECO:0000259" key="2">
    <source>
        <dbReference type="Pfam" id="PF01243"/>
    </source>
</evidence>
<dbReference type="Proteomes" id="UP001183643">
    <property type="component" value="Unassembled WGS sequence"/>
</dbReference>
<dbReference type="PANTHER" id="PTHR35176">
    <property type="entry name" value="HEME OXYGENASE HI_0854-RELATED"/>
    <property type="match status" value="1"/>
</dbReference>
<dbReference type="GO" id="GO:0016627">
    <property type="term" value="F:oxidoreductase activity, acting on the CH-CH group of donors"/>
    <property type="evidence" value="ECO:0007669"/>
    <property type="project" value="TreeGrafter"/>
</dbReference>
<proteinExistence type="predicted"/>
<dbReference type="EMBL" id="JAVDYB010000001">
    <property type="protein sequence ID" value="MDR7273949.1"/>
    <property type="molecule type" value="Genomic_DNA"/>
</dbReference>
<dbReference type="GO" id="GO:0005829">
    <property type="term" value="C:cytosol"/>
    <property type="evidence" value="ECO:0007669"/>
    <property type="project" value="TreeGrafter"/>
</dbReference>
<dbReference type="RefSeq" id="WP_310363026.1">
    <property type="nucleotide sequence ID" value="NZ_JAVDYB010000001.1"/>
</dbReference>
<comment type="caution">
    <text evidence="3">The sequence shown here is derived from an EMBL/GenBank/DDBJ whole genome shotgun (WGS) entry which is preliminary data.</text>
</comment>
<dbReference type="InterPro" id="IPR052019">
    <property type="entry name" value="F420H2_bilvrd_red/Heme_oxyg"/>
</dbReference>
<keyword evidence="4" id="KW-1185">Reference proteome</keyword>
<dbReference type="GO" id="GO:0070967">
    <property type="term" value="F:coenzyme F420 binding"/>
    <property type="evidence" value="ECO:0007669"/>
    <property type="project" value="TreeGrafter"/>
</dbReference>
<organism evidence="3 4">
    <name type="scientific">Catenuloplanes atrovinosus</name>
    <dbReference type="NCBI Taxonomy" id="137266"/>
    <lineage>
        <taxon>Bacteria</taxon>
        <taxon>Bacillati</taxon>
        <taxon>Actinomycetota</taxon>
        <taxon>Actinomycetes</taxon>
        <taxon>Micromonosporales</taxon>
        <taxon>Micromonosporaceae</taxon>
        <taxon>Catenuloplanes</taxon>
    </lineage>
</organism>
<gene>
    <name evidence="3" type="ORF">J2S41_000727</name>
</gene>
<dbReference type="Gene3D" id="2.30.110.10">
    <property type="entry name" value="Electron Transport, Fmn-binding Protein, Chain A"/>
    <property type="match status" value="1"/>
</dbReference>
<dbReference type="SUPFAM" id="SSF50475">
    <property type="entry name" value="FMN-binding split barrel"/>
    <property type="match status" value="1"/>
</dbReference>
<protein>
    <submittedName>
        <fullName evidence="3">General stress protein 26</fullName>
    </submittedName>
</protein>
<dbReference type="PANTHER" id="PTHR35176:SF4">
    <property type="entry name" value="PYRIDOXAMINE 5'-PHOSPHATE OXIDASE-RELATED FMN-BINDING"/>
    <property type="match status" value="1"/>
</dbReference>
<name>A0AAE3YHU0_9ACTN</name>
<dbReference type="Pfam" id="PF01243">
    <property type="entry name" value="PNPOx_N"/>
    <property type="match status" value="1"/>
</dbReference>